<dbReference type="SUPFAM" id="SSF56672">
    <property type="entry name" value="DNA/RNA polymerases"/>
    <property type="match status" value="1"/>
</dbReference>
<dbReference type="InterPro" id="IPR043502">
    <property type="entry name" value="DNA/RNA_pol_sf"/>
</dbReference>
<protein>
    <recommendedName>
        <fullName evidence="1">Reverse transcriptase domain-containing protein</fullName>
    </recommendedName>
</protein>
<dbReference type="Proteomes" id="UP001162483">
    <property type="component" value="Unassembled WGS sequence"/>
</dbReference>
<dbReference type="PANTHER" id="PTHR31635:SF196">
    <property type="entry name" value="REVERSE TRANSCRIPTASE DOMAIN-CONTAINING PROTEIN-RELATED"/>
    <property type="match status" value="1"/>
</dbReference>
<dbReference type="PANTHER" id="PTHR31635">
    <property type="entry name" value="REVERSE TRANSCRIPTASE DOMAIN-CONTAINING PROTEIN-RELATED"/>
    <property type="match status" value="1"/>
</dbReference>
<organism evidence="2 3">
    <name type="scientific">Staurois parvus</name>
    <dbReference type="NCBI Taxonomy" id="386267"/>
    <lineage>
        <taxon>Eukaryota</taxon>
        <taxon>Metazoa</taxon>
        <taxon>Chordata</taxon>
        <taxon>Craniata</taxon>
        <taxon>Vertebrata</taxon>
        <taxon>Euteleostomi</taxon>
        <taxon>Amphibia</taxon>
        <taxon>Batrachia</taxon>
        <taxon>Anura</taxon>
        <taxon>Neobatrachia</taxon>
        <taxon>Ranoidea</taxon>
        <taxon>Ranidae</taxon>
        <taxon>Staurois</taxon>
    </lineage>
</organism>
<accession>A0ABN9C1F8</accession>
<evidence type="ECO:0000259" key="1">
    <source>
        <dbReference type="PROSITE" id="PS50878"/>
    </source>
</evidence>
<feature type="non-terminal residue" evidence="2">
    <location>
        <position position="157"/>
    </location>
</feature>
<keyword evidence="3" id="KW-1185">Reference proteome</keyword>
<comment type="caution">
    <text evidence="2">The sequence shown here is derived from an EMBL/GenBank/DDBJ whole genome shotgun (WGS) entry which is preliminary data.</text>
</comment>
<dbReference type="EMBL" id="CATNWA010007345">
    <property type="protein sequence ID" value="CAI9553839.1"/>
    <property type="molecule type" value="Genomic_DNA"/>
</dbReference>
<proteinExistence type="predicted"/>
<gene>
    <name evidence="2" type="ORF">SPARVUS_LOCUS4108318</name>
</gene>
<evidence type="ECO:0000313" key="3">
    <source>
        <dbReference type="Proteomes" id="UP001162483"/>
    </source>
</evidence>
<feature type="domain" description="Reverse transcriptase" evidence="1">
    <location>
        <begin position="1"/>
        <end position="154"/>
    </location>
</feature>
<evidence type="ECO:0000313" key="2">
    <source>
        <dbReference type="EMBL" id="CAI9553839.1"/>
    </source>
</evidence>
<dbReference type="InterPro" id="IPR000477">
    <property type="entry name" value="RT_dom"/>
</dbReference>
<name>A0ABN9C1F8_9NEOB</name>
<reference evidence="2" key="1">
    <citation type="submission" date="2023-05" db="EMBL/GenBank/DDBJ databases">
        <authorList>
            <person name="Stuckert A."/>
        </authorList>
    </citation>
    <scope>NUCLEOTIDE SEQUENCE</scope>
</reference>
<sequence length="157" mass="17911">MQLTLQKFGITGWMMKAILSLYSQPSASVLTDGTLSDPFDISNGTRQGCPLSPIIFTLLNEPLASKLREDRTFTHFIHFNMEHKISLFADDIILMVSTPKKSLQTIHSHLYTYSTVSYYKLNEPKSSILNLHISAQLQIQLAKQFPFLWETNSIPYL</sequence>
<dbReference type="Pfam" id="PF00078">
    <property type="entry name" value="RVT_1"/>
    <property type="match status" value="1"/>
</dbReference>
<dbReference type="PROSITE" id="PS50878">
    <property type="entry name" value="RT_POL"/>
    <property type="match status" value="1"/>
</dbReference>